<dbReference type="InterPro" id="IPR021145">
    <property type="entry name" value="Portal_protein_SPP1_Gp6-like"/>
</dbReference>
<comment type="caution">
    <text evidence="2">The sequence shown here is derived from an EMBL/GenBank/DDBJ whole genome shotgun (WGS) entry which is preliminary data.</text>
</comment>
<evidence type="ECO:0000313" key="3">
    <source>
        <dbReference type="Proteomes" id="UP000237798"/>
    </source>
</evidence>
<organism evidence="2 3">
    <name type="scientific">Clostridium luticellarii</name>
    <dbReference type="NCBI Taxonomy" id="1691940"/>
    <lineage>
        <taxon>Bacteria</taxon>
        <taxon>Bacillati</taxon>
        <taxon>Bacillota</taxon>
        <taxon>Clostridia</taxon>
        <taxon>Eubacteriales</taxon>
        <taxon>Clostridiaceae</taxon>
        <taxon>Clostridium</taxon>
    </lineage>
</organism>
<dbReference type="AlphaFoldDB" id="A0A2T0BQ18"/>
<reference evidence="2 3" key="1">
    <citation type="submission" date="2018-03" db="EMBL/GenBank/DDBJ databases">
        <title>Genome sequence of Clostridium luticellarii DSM 29923.</title>
        <authorList>
            <person name="Poehlein A."/>
            <person name="Daniel R."/>
        </authorList>
    </citation>
    <scope>NUCLEOTIDE SEQUENCE [LARGE SCALE GENOMIC DNA]</scope>
    <source>
        <strain evidence="2 3">DSM 29923</strain>
    </source>
</reference>
<dbReference type="Proteomes" id="UP000237798">
    <property type="component" value="Unassembled WGS sequence"/>
</dbReference>
<keyword evidence="3" id="KW-1185">Reference proteome</keyword>
<protein>
    <submittedName>
        <fullName evidence="2">Phage portal protein, SPP1 Gp6-like</fullName>
    </submittedName>
</protein>
<sequence>MGLKSFIKNMKLKLLNPKGEQMRISGGTATTTYQLDSSQVDYELARQLYQNSNDDYKLGAPFVRPIINSTVGFMGVPHFDCEDESAQEILDDFALDNTSQMLKTHTDALKLGDSYVWITREEILNPLYPDKPNRLVYNFIPPEQIKDILLDPTTGEPTAYILKSHQEWQDIDGNKYKCDITQAITATERTIQINGDMPEGIQAGTTPNPWGFIPIVHFKNEPDETLKYGQSDIEPIEPLLKAYHDVMLHALKGSKMHSTPKLKMKLKDVAGFLRNNFGIEDPTKFAKDGGTINLNGHEVLFMAPDEDAGFVEVNSATGDAQPLLNLLFYCIVDVSEVPEFVFGVHTPSALASVKEQMPIMANKIRRKREQFTEQWRMLARMVLIMSAQSAGGNFSSYDVTLGWDEVTPKDDKESAETLNYVTTALETAITGGFISIESASNFLAEYVDTMNDYISSDEGVAGEREKIIKDKMLNFRMGDSAGLDDEKKKLDDEINSSTSGQDGDVDE</sequence>
<dbReference type="EMBL" id="PVXP01000009">
    <property type="protein sequence ID" value="PRR85976.1"/>
    <property type="molecule type" value="Genomic_DNA"/>
</dbReference>
<gene>
    <name evidence="2" type="ORF">CLLU_10040</name>
</gene>
<proteinExistence type="predicted"/>
<accession>A0A2T0BQ18</accession>
<dbReference type="OrthoDB" id="2498461at2"/>
<feature type="region of interest" description="Disordered" evidence="1">
    <location>
        <begin position="478"/>
        <end position="507"/>
    </location>
</feature>
<name>A0A2T0BQ18_9CLOT</name>
<evidence type="ECO:0000313" key="2">
    <source>
        <dbReference type="EMBL" id="PRR85976.1"/>
    </source>
</evidence>
<dbReference type="RefSeq" id="WP_106008484.1">
    <property type="nucleotide sequence ID" value="NZ_PVXP01000009.1"/>
</dbReference>
<dbReference type="Pfam" id="PF05133">
    <property type="entry name" value="SPP1_portal"/>
    <property type="match status" value="1"/>
</dbReference>
<evidence type="ECO:0000256" key="1">
    <source>
        <dbReference type="SAM" id="MobiDB-lite"/>
    </source>
</evidence>